<evidence type="ECO:0000259" key="4">
    <source>
        <dbReference type="Pfam" id="PF22725"/>
    </source>
</evidence>
<evidence type="ECO:0000313" key="5">
    <source>
        <dbReference type="EMBL" id="QTD96693.1"/>
    </source>
</evidence>
<dbReference type="InterPro" id="IPR036291">
    <property type="entry name" value="NAD(P)-bd_dom_sf"/>
</dbReference>
<organism evidence="5 6">
    <name type="scientific">Streptomyces cyanogenus</name>
    <dbReference type="NCBI Taxonomy" id="80860"/>
    <lineage>
        <taxon>Bacteria</taxon>
        <taxon>Bacillati</taxon>
        <taxon>Actinomycetota</taxon>
        <taxon>Actinomycetes</taxon>
        <taxon>Kitasatosporales</taxon>
        <taxon>Streptomycetaceae</taxon>
        <taxon>Streptomyces</taxon>
    </lineage>
</organism>
<dbReference type="RefSeq" id="WP_208030625.1">
    <property type="nucleotide sequence ID" value="NZ_CP071839.1"/>
</dbReference>
<feature type="domain" description="Gfo/Idh/MocA-like oxidoreductase N-terminal" evidence="3">
    <location>
        <begin position="19"/>
        <end position="137"/>
    </location>
</feature>
<comment type="similarity">
    <text evidence="1">Belongs to the Gfo/Idh/MocA family.</text>
</comment>
<dbReference type="PANTHER" id="PTHR22604">
    <property type="entry name" value="OXIDOREDUCTASES"/>
    <property type="match status" value="1"/>
</dbReference>
<dbReference type="Gene3D" id="3.30.360.10">
    <property type="entry name" value="Dihydrodipicolinate Reductase, domain 2"/>
    <property type="match status" value="1"/>
</dbReference>
<sequence>MTAAAQDRIVGGTPHHGRIRVGVLGTSEFARRRMMAAIRGHPGAELAAVASRDPARAAHTAAQHGCAAAADYGELLARDDIDAVYLPLPNALHHEWALAAMESGKHVLAEKPLTTSAADTAELVGVAARTGRVLRENFCFLHHGQHRTVRDLLRGGRIGRLRRFTGAFCIPPRPAADVRHRPELGGGALLDTGVYPIRAAQFFLGDDLSVTGALLRQDAATGVDVGGSALLRAAGGEIVTVDFGFEHGYGSLYQLWGSEGRLTLERAFTPPPDLAPVLRVDRQGEPVHTVLPAEDQYAATVGAFAAAVRRARDLGTDPDHQAWAAAAVRTAELVEEISRCAQHITVETRERG</sequence>
<dbReference type="SUPFAM" id="SSF51735">
    <property type="entry name" value="NAD(P)-binding Rossmann-fold domains"/>
    <property type="match status" value="1"/>
</dbReference>
<dbReference type="InterPro" id="IPR050984">
    <property type="entry name" value="Gfo/Idh/MocA_domain"/>
</dbReference>
<evidence type="ECO:0000259" key="3">
    <source>
        <dbReference type="Pfam" id="PF01408"/>
    </source>
</evidence>
<proteinExistence type="inferred from homology"/>
<feature type="domain" description="GFO/IDH/MocA-like oxidoreductase" evidence="4">
    <location>
        <begin position="146"/>
        <end position="262"/>
    </location>
</feature>
<protein>
    <submittedName>
        <fullName evidence="5">1,5-anhydro-D-fructose reductase</fullName>
        <ecNumber evidence="5">1.1.1.292</ecNumber>
    </submittedName>
</protein>
<dbReference type="GO" id="GO:0033712">
    <property type="term" value="F:1,5-anhydro-D-fructose reductase (1,5-anhydro-D-mannitol-forming) activity"/>
    <property type="evidence" value="ECO:0007669"/>
    <property type="project" value="UniProtKB-EC"/>
</dbReference>
<dbReference type="Pfam" id="PF01408">
    <property type="entry name" value="GFO_IDH_MocA"/>
    <property type="match status" value="1"/>
</dbReference>
<dbReference type="InterPro" id="IPR000683">
    <property type="entry name" value="Gfo/Idh/MocA-like_OxRdtase_N"/>
</dbReference>
<dbReference type="Proteomes" id="UP000663908">
    <property type="component" value="Chromosome"/>
</dbReference>
<gene>
    <name evidence="5" type="primary">afr1</name>
    <name evidence="5" type="ORF">S1361_04985</name>
</gene>
<evidence type="ECO:0000313" key="6">
    <source>
        <dbReference type="Proteomes" id="UP000663908"/>
    </source>
</evidence>
<evidence type="ECO:0000256" key="2">
    <source>
        <dbReference type="ARBA" id="ARBA00023002"/>
    </source>
</evidence>
<dbReference type="Gene3D" id="3.40.50.720">
    <property type="entry name" value="NAD(P)-binding Rossmann-like Domain"/>
    <property type="match status" value="1"/>
</dbReference>
<reference evidence="5 6" key="1">
    <citation type="submission" date="2021-03" db="EMBL/GenBank/DDBJ databases">
        <title>Complete genome sequence of Streptomyces cyanogenus S136, producer of anticancer angucycline landomycin A.</title>
        <authorList>
            <person name="Hrab P."/>
            <person name="Ruckert C."/>
            <person name="Busche T."/>
            <person name="Ostash I."/>
            <person name="Kalinowski J."/>
            <person name="Fedorenko V."/>
            <person name="Yushchuk O."/>
            <person name="Ostash B."/>
        </authorList>
    </citation>
    <scope>NUCLEOTIDE SEQUENCE [LARGE SCALE GENOMIC DNA]</scope>
    <source>
        <strain evidence="5 6">S136</strain>
    </source>
</reference>
<dbReference type="SUPFAM" id="SSF55347">
    <property type="entry name" value="Glyceraldehyde-3-phosphate dehydrogenase-like, C-terminal domain"/>
    <property type="match status" value="1"/>
</dbReference>
<keyword evidence="2 5" id="KW-0560">Oxidoreductase</keyword>
<dbReference type="Pfam" id="PF22725">
    <property type="entry name" value="GFO_IDH_MocA_C3"/>
    <property type="match status" value="1"/>
</dbReference>
<evidence type="ECO:0000256" key="1">
    <source>
        <dbReference type="ARBA" id="ARBA00010928"/>
    </source>
</evidence>
<dbReference type="PANTHER" id="PTHR22604:SF105">
    <property type="entry name" value="TRANS-1,2-DIHYDROBENZENE-1,2-DIOL DEHYDROGENASE"/>
    <property type="match status" value="1"/>
</dbReference>
<accession>A0ABX7TM69</accession>
<keyword evidence="6" id="KW-1185">Reference proteome</keyword>
<name>A0ABX7TM69_STRCY</name>
<dbReference type="EC" id="1.1.1.292" evidence="5"/>
<dbReference type="EMBL" id="CP071839">
    <property type="protein sequence ID" value="QTD96693.1"/>
    <property type="molecule type" value="Genomic_DNA"/>
</dbReference>
<dbReference type="InterPro" id="IPR055170">
    <property type="entry name" value="GFO_IDH_MocA-like_dom"/>
</dbReference>